<evidence type="ECO:0000256" key="1">
    <source>
        <dbReference type="SAM" id="MobiDB-lite"/>
    </source>
</evidence>
<feature type="compositionally biased region" description="Polar residues" evidence="1">
    <location>
        <begin position="26"/>
        <end position="43"/>
    </location>
</feature>
<protein>
    <submittedName>
        <fullName evidence="2">Uncharacterized protein</fullName>
    </submittedName>
</protein>
<accession>A0A402B4Y6</accession>
<feature type="compositionally biased region" description="Polar residues" evidence="1">
    <location>
        <begin position="52"/>
        <end position="70"/>
    </location>
</feature>
<evidence type="ECO:0000313" key="3">
    <source>
        <dbReference type="Proteomes" id="UP000287171"/>
    </source>
</evidence>
<reference evidence="3" key="1">
    <citation type="submission" date="2018-12" db="EMBL/GenBank/DDBJ databases">
        <title>Tengunoibacter tsumagoiensis gen. nov., sp. nov., Dictyobacter kobayashii sp. nov., D. alpinus sp. nov., and D. joshuensis sp. nov. and description of Dictyobacteraceae fam. nov. within the order Ktedonobacterales isolated from Tengu-no-mugimeshi.</title>
        <authorList>
            <person name="Wang C.M."/>
            <person name="Zheng Y."/>
            <person name="Sakai Y."/>
            <person name="Toyoda A."/>
            <person name="Minakuchi Y."/>
            <person name="Abe K."/>
            <person name="Yokota A."/>
            <person name="Yabe S."/>
        </authorList>
    </citation>
    <scope>NUCLEOTIDE SEQUENCE [LARGE SCALE GENOMIC DNA]</scope>
    <source>
        <strain evidence="3">Uno16</strain>
    </source>
</reference>
<sequence length="122" mass="13781">MHTVVLVERQTADEYAAHDEHKWWKTNGQDSGASHESLASTRDNGAYGTSLARHTTPATRTDQQPPEQTASPTRRSPDPSSRPPPQLTSPEQKAKEPDGKDQAMERTQINRIIFMWWVTEET</sequence>
<dbReference type="EMBL" id="BIFT01000001">
    <property type="protein sequence ID" value="GCE26408.1"/>
    <property type="molecule type" value="Genomic_DNA"/>
</dbReference>
<proteinExistence type="predicted"/>
<dbReference type="AlphaFoldDB" id="A0A402B4Y6"/>
<feature type="region of interest" description="Disordered" evidence="1">
    <location>
        <begin position="12"/>
        <end position="107"/>
    </location>
</feature>
<name>A0A402B4Y6_9CHLR</name>
<feature type="compositionally biased region" description="Basic and acidic residues" evidence="1">
    <location>
        <begin position="92"/>
        <end position="104"/>
    </location>
</feature>
<dbReference type="Proteomes" id="UP000287171">
    <property type="component" value="Unassembled WGS sequence"/>
</dbReference>
<dbReference type="RefSeq" id="WP_126626863.1">
    <property type="nucleotide sequence ID" value="NZ_BIFT01000001.1"/>
</dbReference>
<feature type="compositionally biased region" description="Basic and acidic residues" evidence="1">
    <location>
        <begin position="12"/>
        <end position="23"/>
    </location>
</feature>
<gene>
    <name evidence="2" type="ORF">KDA_18920</name>
</gene>
<evidence type="ECO:0000313" key="2">
    <source>
        <dbReference type="EMBL" id="GCE26408.1"/>
    </source>
</evidence>
<comment type="caution">
    <text evidence="2">The sequence shown here is derived from an EMBL/GenBank/DDBJ whole genome shotgun (WGS) entry which is preliminary data.</text>
</comment>
<organism evidence="2 3">
    <name type="scientific">Dictyobacter alpinus</name>
    <dbReference type="NCBI Taxonomy" id="2014873"/>
    <lineage>
        <taxon>Bacteria</taxon>
        <taxon>Bacillati</taxon>
        <taxon>Chloroflexota</taxon>
        <taxon>Ktedonobacteria</taxon>
        <taxon>Ktedonobacterales</taxon>
        <taxon>Dictyobacteraceae</taxon>
        <taxon>Dictyobacter</taxon>
    </lineage>
</organism>
<keyword evidence="3" id="KW-1185">Reference proteome</keyword>